<feature type="compositionally biased region" description="Basic residues" evidence="1">
    <location>
        <begin position="100"/>
        <end position="111"/>
    </location>
</feature>
<gene>
    <name evidence="2" type="ORF">pmac_cds_766</name>
</gene>
<feature type="region of interest" description="Disordered" evidence="1">
    <location>
        <begin position="296"/>
        <end position="322"/>
    </location>
</feature>
<sequence length="322" mass="35484">MHAVIDVTVPLVDTTTGLPYTVLSMPCFCDANGVRHFFGPLLVRASRMQRAQSVYRKIRNVAARRVASDSEMAFVRRHHPQLYKCIMRERRLQIDEAAHRHTRKRARRRRALEKTHSVPSGDRVAADPILSNSKEDDDSDAHSYASSTLVICDSDDETLETGAVGRSVSHANNANNDNSGTEAMQMVEDNDCEEDDGGDADYDADGAGDLIPAVPRRQPAARGPCAVTASTIYLVEATSRLIEFLGTGFVLPDIVHEPLPATAPDSCCRMRDRTWPQIEPAIASWAAARSAAFDATLGGHSHKSPRRRRKQNHPVRALLPMP</sequence>
<feature type="compositionally biased region" description="Basic residues" evidence="1">
    <location>
        <begin position="300"/>
        <end position="313"/>
    </location>
</feature>
<organism evidence="2">
    <name type="scientific">Pandoravirus macleodensis</name>
    <dbReference type="NCBI Taxonomy" id="2107707"/>
    <lineage>
        <taxon>Viruses</taxon>
        <taxon>Pandoravirus</taxon>
    </lineage>
</organism>
<dbReference type="KEGG" id="vg:36841909"/>
<dbReference type="RefSeq" id="YP_009481450.1">
    <property type="nucleotide sequence ID" value="NC_037665.1"/>
</dbReference>
<name>A0A2U7UG61_9VIRU</name>
<feature type="region of interest" description="Disordered" evidence="1">
    <location>
        <begin position="99"/>
        <end position="142"/>
    </location>
</feature>
<proteinExistence type="predicted"/>
<dbReference type="Proteomes" id="UP000249758">
    <property type="component" value="Segment"/>
</dbReference>
<reference evidence="2" key="1">
    <citation type="journal article" date="2018" name="Nat. Commun.">
        <title>Diversity and evolution of the emerging Pandoraviridae family.</title>
        <authorList>
            <person name="Legendre M."/>
            <person name="Fabre E."/>
            <person name="Poirot O."/>
            <person name="Jeudy S."/>
            <person name="Lartigue A."/>
            <person name="Alempic J.M."/>
            <person name="Beucher L."/>
            <person name="Philippe N."/>
            <person name="Bertaux L."/>
            <person name="Christo-Foroux E."/>
            <person name="Labadie K."/>
            <person name="Coute Y."/>
            <person name="Abergel C."/>
            <person name="Claverie J.M."/>
        </authorList>
    </citation>
    <scope>NUCLEOTIDE SEQUENCE [LARGE SCALE GENOMIC DNA]</scope>
    <source>
        <strain evidence="2">Macleodensis</strain>
    </source>
</reference>
<accession>A0A2U7UG61</accession>
<evidence type="ECO:0000313" key="2">
    <source>
        <dbReference type="EMBL" id="AVK77454.1"/>
    </source>
</evidence>
<protein>
    <submittedName>
        <fullName evidence="2">Uncharacterized protein</fullName>
    </submittedName>
</protein>
<dbReference type="GeneID" id="36841909"/>
<dbReference type="EMBL" id="MG011691">
    <property type="protein sequence ID" value="AVK77454.1"/>
    <property type="molecule type" value="Genomic_DNA"/>
</dbReference>
<evidence type="ECO:0000256" key="1">
    <source>
        <dbReference type="SAM" id="MobiDB-lite"/>
    </source>
</evidence>